<evidence type="ECO:0000256" key="2">
    <source>
        <dbReference type="ARBA" id="ARBA00022980"/>
    </source>
</evidence>
<dbReference type="InterPro" id="IPR001380">
    <property type="entry name" value="Ribosomal_eL13"/>
</dbReference>
<dbReference type="Proteomes" id="UP000039865">
    <property type="component" value="Unassembled WGS sequence"/>
</dbReference>
<keyword evidence="2 4" id="KW-0689">Ribosomal protein</keyword>
<gene>
    <name evidence="4" type="primary">Contig12537.g13380</name>
    <name evidence="4" type="ORF">STYLEM_12858</name>
</gene>
<dbReference type="PANTHER" id="PTHR11722:SF0">
    <property type="entry name" value="LARGE RIBOSOMAL SUBUNIT PROTEIN EL13"/>
    <property type="match status" value="1"/>
</dbReference>
<sequence>MVKHNYQLPNTHLRKHWQRFVKTWFNQPARKQRRSLARQAKAARVFPRPLEKLRPVVHGSTRKYNSKLRYGRGFTLQELRQAKISPRFAQTVGIAVDHRRQDVSEEGLQLNVQRLESYKSKLILFPRRADKPKKGDIHDSTAERLKSAEAAQQNTAKHVLGKPAPRLRQAPQAITKDQKDLRVFRKIRQLQVNKKFIGKREKRAREQAEKEAEQKK</sequence>
<dbReference type="OrthoDB" id="311186at2759"/>
<accession>A0A078ASD5</accession>
<dbReference type="OMA" id="IQKNHFR"/>
<reference evidence="4 5" key="1">
    <citation type="submission" date="2014-06" db="EMBL/GenBank/DDBJ databases">
        <authorList>
            <person name="Swart Estienne"/>
        </authorList>
    </citation>
    <scope>NUCLEOTIDE SEQUENCE [LARGE SCALE GENOMIC DNA]</scope>
    <source>
        <strain evidence="4 5">130c</strain>
    </source>
</reference>
<dbReference type="Pfam" id="PF01294">
    <property type="entry name" value="Ribosomal_L13e"/>
    <property type="match status" value="1"/>
</dbReference>
<dbReference type="FunCoup" id="A0A078ASD5">
    <property type="interactions" value="479"/>
</dbReference>
<evidence type="ECO:0000256" key="1">
    <source>
        <dbReference type="ARBA" id="ARBA00005640"/>
    </source>
</evidence>
<dbReference type="PANTHER" id="PTHR11722">
    <property type="entry name" value="60S RIBOSOMAL PROTEIN L13"/>
    <property type="match status" value="1"/>
</dbReference>
<dbReference type="GO" id="GO:0022625">
    <property type="term" value="C:cytosolic large ribosomal subunit"/>
    <property type="evidence" value="ECO:0007669"/>
    <property type="project" value="TreeGrafter"/>
</dbReference>
<comment type="similarity">
    <text evidence="1">Belongs to the eukaryotic ribosomal protein eL13 family.</text>
</comment>
<dbReference type="AlphaFoldDB" id="A0A078ASD5"/>
<dbReference type="InParanoid" id="A0A078ASD5"/>
<protein>
    <submittedName>
        <fullName evidence="4">60s ribosomal protein l13</fullName>
    </submittedName>
</protein>
<dbReference type="GO" id="GO:0003723">
    <property type="term" value="F:RNA binding"/>
    <property type="evidence" value="ECO:0007669"/>
    <property type="project" value="TreeGrafter"/>
</dbReference>
<evidence type="ECO:0000313" key="4">
    <source>
        <dbReference type="EMBL" id="CDW83808.1"/>
    </source>
</evidence>
<dbReference type="EMBL" id="CCKQ01012202">
    <property type="protein sequence ID" value="CDW83808.1"/>
    <property type="molecule type" value="Genomic_DNA"/>
</dbReference>
<dbReference type="GO" id="GO:0006412">
    <property type="term" value="P:translation"/>
    <property type="evidence" value="ECO:0007669"/>
    <property type="project" value="InterPro"/>
</dbReference>
<dbReference type="GO" id="GO:0003735">
    <property type="term" value="F:structural constituent of ribosome"/>
    <property type="evidence" value="ECO:0007669"/>
    <property type="project" value="InterPro"/>
</dbReference>
<name>A0A078ASD5_STYLE</name>
<dbReference type="HAMAP" id="MF_00499">
    <property type="entry name" value="Ribosomal_eL13"/>
    <property type="match status" value="1"/>
</dbReference>
<keyword evidence="5" id="KW-1185">Reference proteome</keyword>
<keyword evidence="3" id="KW-0687">Ribonucleoprotein</keyword>
<proteinExistence type="inferred from homology"/>
<organism evidence="4 5">
    <name type="scientific">Stylonychia lemnae</name>
    <name type="common">Ciliate</name>
    <dbReference type="NCBI Taxonomy" id="5949"/>
    <lineage>
        <taxon>Eukaryota</taxon>
        <taxon>Sar</taxon>
        <taxon>Alveolata</taxon>
        <taxon>Ciliophora</taxon>
        <taxon>Intramacronucleata</taxon>
        <taxon>Spirotrichea</taxon>
        <taxon>Stichotrichia</taxon>
        <taxon>Sporadotrichida</taxon>
        <taxon>Oxytrichidae</taxon>
        <taxon>Stylonychinae</taxon>
        <taxon>Stylonychia</taxon>
    </lineage>
</organism>
<evidence type="ECO:0000313" key="5">
    <source>
        <dbReference type="Proteomes" id="UP000039865"/>
    </source>
</evidence>
<dbReference type="Gene3D" id="1.20.5.110">
    <property type="match status" value="1"/>
</dbReference>
<evidence type="ECO:0000256" key="3">
    <source>
        <dbReference type="ARBA" id="ARBA00023274"/>
    </source>
</evidence>